<evidence type="ECO:0000313" key="1">
    <source>
        <dbReference type="EMBL" id="OAN49890.1"/>
    </source>
</evidence>
<dbReference type="RefSeq" id="WP_068501027.1">
    <property type="nucleotide sequence ID" value="NZ_LWQU01000142.1"/>
</dbReference>
<protein>
    <submittedName>
        <fullName evidence="1">Uncharacterized protein</fullName>
    </submittedName>
</protein>
<name>A0A178MMA7_9PROT</name>
<dbReference type="Proteomes" id="UP000078543">
    <property type="component" value="Unassembled WGS sequence"/>
</dbReference>
<proteinExistence type="predicted"/>
<dbReference type="OrthoDB" id="7330802at2"/>
<organism evidence="1 2">
    <name type="scientific">Magnetospirillum moscoviense</name>
    <dbReference type="NCBI Taxonomy" id="1437059"/>
    <lineage>
        <taxon>Bacteria</taxon>
        <taxon>Pseudomonadati</taxon>
        <taxon>Pseudomonadota</taxon>
        <taxon>Alphaproteobacteria</taxon>
        <taxon>Rhodospirillales</taxon>
        <taxon>Rhodospirillaceae</taxon>
        <taxon>Magnetospirillum</taxon>
    </lineage>
</organism>
<sequence length="388" mass="43611">MADKGKPAAKPVDKDAAQRKEIIRTIKGPVTDRLLELIPAFAAYEDPYGTILATPDLLFACLTLVKTRRDKFQEFLVDAAGNPVMDDQTPLRCDRSVDQIVGMVVRSATKAYSDKRWGSAHTPAAKIVHKPETRSILDKLGELVRGKWSEAEVPKPSATQGDKFYAAIKDHLDYDWQVPLIPYFAEIPIKLINELGRGVTTLRTPEGIAALADIGRHSMDSARKILSDDMMREMLDTQPLAAKGVAFLGKERYEFLHGAIYERIGDKFWEVCVDCDRLEAMEVQNAKDLEQMSAWLHLISGETINQIVRFLQFHQIPVFLEVALDKLGEETFKNIFGPPGNKKLIKMFCEKTSKTPLDPNDPIEDLKRRLPDVFGAYLRAPGDFEKGL</sequence>
<gene>
    <name evidence="1" type="ORF">A6A05_12760</name>
</gene>
<dbReference type="EMBL" id="LWQU01000142">
    <property type="protein sequence ID" value="OAN49890.1"/>
    <property type="molecule type" value="Genomic_DNA"/>
</dbReference>
<dbReference type="STRING" id="1437059.A6A05_12760"/>
<evidence type="ECO:0000313" key="2">
    <source>
        <dbReference type="Proteomes" id="UP000078543"/>
    </source>
</evidence>
<dbReference type="AlphaFoldDB" id="A0A178MMA7"/>
<reference evidence="1 2" key="1">
    <citation type="submission" date="2016-04" db="EMBL/GenBank/DDBJ databases">
        <title>Draft genome sequence of freshwater magnetotactic bacteria Magnetospirillum marisnigri SP-1 and Magnetospirillum moscoviense BB-1.</title>
        <authorList>
            <person name="Koziaeva V."/>
            <person name="Dziuba M.V."/>
            <person name="Ivanov T.M."/>
            <person name="Kuznetsov B."/>
            <person name="Grouzdev D.S."/>
        </authorList>
    </citation>
    <scope>NUCLEOTIDE SEQUENCE [LARGE SCALE GENOMIC DNA]</scope>
    <source>
        <strain evidence="1 2">BB-1</strain>
    </source>
</reference>
<comment type="caution">
    <text evidence="1">The sequence shown here is derived from an EMBL/GenBank/DDBJ whole genome shotgun (WGS) entry which is preliminary data.</text>
</comment>
<keyword evidence="2" id="KW-1185">Reference proteome</keyword>
<accession>A0A178MMA7</accession>